<feature type="region of interest" description="Disordered" evidence="9">
    <location>
        <begin position="2026"/>
        <end position="2087"/>
    </location>
</feature>
<dbReference type="RefSeq" id="XP_018067092.1">
    <property type="nucleotide sequence ID" value="XM_018220281.1"/>
</dbReference>
<name>A0A194WYR1_MOLSC</name>
<feature type="compositionally biased region" description="Polar residues" evidence="9">
    <location>
        <begin position="2056"/>
        <end position="2080"/>
    </location>
</feature>
<dbReference type="PANTHER" id="PTHR45797">
    <property type="entry name" value="RAD54-LIKE"/>
    <property type="match status" value="1"/>
</dbReference>
<dbReference type="GO" id="GO:0004386">
    <property type="term" value="F:helicase activity"/>
    <property type="evidence" value="ECO:0007669"/>
    <property type="project" value="UniProtKB-KW"/>
</dbReference>
<keyword evidence="7" id="KW-0238">DNA-binding</keyword>
<dbReference type="Gene3D" id="3.40.50.10810">
    <property type="entry name" value="Tandem AAA-ATPase domain"/>
    <property type="match status" value="1"/>
</dbReference>
<dbReference type="InterPro" id="IPR038718">
    <property type="entry name" value="SNF2-like_sf"/>
</dbReference>
<dbReference type="Pfam" id="PF00271">
    <property type="entry name" value="Helicase_C"/>
    <property type="match status" value="1"/>
</dbReference>
<feature type="compositionally biased region" description="Acidic residues" evidence="9">
    <location>
        <begin position="901"/>
        <end position="946"/>
    </location>
</feature>
<dbReference type="InterPro" id="IPR014001">
    <property type="entry name" value="Helicase_ATP-bd"/>
</dbReference>
<dbReference type="InterPro" id="IPR049730">
    <property type="entry name" value="SNF2/RAD54-like_C"/>
</dbReference>
<keyword evidence="13" id="KW-1185">Reference proteome</keyword>
<evidence type="ECO:0000313" key="13">
    <source>
        <dbReference type="Proteomes" id="UP000070700"/>
    </source>
</evidence>
<dbReference type="InterPro" id="IPR027417">
    <property type="entry name" value="P-loop_NTPase"/>
</dbReference>
<dbReference type="SMART" id="SM00487">
    <property type="entry name" value="DEXDc"/>
    <property type="match status" value="1"/>
</dbReference>
<feature type="region of interest" description="Disordered" evidence="9">
    <location>
        <begin position="878"/>
        <end position="1025"/>
    </location>
</feature>
<dbReference type="InterPro" id="IPR000330">
    <property type="entry name" value="SNF2_N"/>
</dbReference>
<protein>
    <submittedName>
        <fullName evidence="12">Uncharacterized protein</fullName>
    </submittedName>
</protein>
<feature type="region of interest" description="Disordered" evidence="9">
    <location>
        <begin position="2152"/>
        <end position="2241"/>
    </location>
</feature>
<dbReference type="PROSITE" id="PS51194">
    <property type="entry name" value="HELICASE_CTER"/>
    <property type="match status" value="1"/>
</dbReference>
<feature type="domain" description="Helicase ATP-binding" evidence="10">
    <location>
        <begin position="1402"/>
        <end position="1599"/>
    </location>
</feature>
<evidence type="ECO:0000256" key="2">
    <source>
        <dbReference type="ARBA" id="ARBA00007025"/>
    </source>
</evidence>
<dbReference type="STRING" id="149040.A0A194WYR1"/>
<evidence type="ECO:0000256" key="5">
    <source>
        <dbReference type="ARBA" id="ARBA00022806"/>
    </source>
</evidence>
<dbReference type="InParanoid" id="A0A194WYR1"/>
<evidence type="ECO:0000256" key="8">
    <source>
        <dbReference type="ARBA" id="ARBA00023242"/>
    </source>
</evidence>
<dbReference type="EMBL" id="KQ947423">
    <property type="protein sequence ID" value="KUJ12737.1"/>
    <property type="molecule type" value="Genomic_DNA"/>
</dbReference>
<feature type="compositionally biased region" description="Basic and acidic residues" evidence="9">
    <location>
        <begin position="451"/>
        <end position="463"/>
    </location>
</feature>
<dbReference type="Pfam" id="PF00176">
    <property type="entry name" value="SNF2-rel_dom"/>
    <property type="match status" value="1"/>
</dbReference>
<feature type="domain" description="Helicase C-terminal" evidence="11">
    <location>
        <begin position="1798"/>
        <end position="1950"/>
    </location>
</feature>
<dbReference type="PANTHER" id="PTHR45797:SF1">
    <property type="entry name" value="HELICASE ARIP4"/>
    <property type="match status" value="1"/>
</dbReference>
<dbReference type="PROSITE" id="PS51192">
    <property type="entry name" value="HELICASE_ATP_BIND_1"/>
    <property type="match status" value="1"/>
</dbReference>
<feature type="region of interest" description="Disordered" evidence="9">
    <location>
        <begin position="315"/>
        <end position="390"/>
    </location>
</feature>
<dbReference type="Pfam" id="PF24580">
    <property type="entry name" value="DUF7607"/>
    <property type="match status" value="1"/>
</dbReference>
<accession>A0A194WYR1</accession>
<proteinExistence type="inferred from homology"/>
<dbReference type="SUPFAM" id="SSF52540">
    <property type="entry name" value="P-loop containing nucleoside triphosphate hydrolases"/>
    <property type="match status" value="2"/>
</dbReference>
<sequence length="2504" mass="280019">MAKPNPTGYRSSSVARWLELVPLSCPDWQAQHQASSTPDSWALGIMASGSVGDPWDWSVDRIVQELCNPEKRSWTPRSRNLTVGDPVLMERIIREQEVDGSTLLTNVNHDFLEKHGVKALGRRVFVLDAVDKFRQLSAEYQKLTTEIPTRIRESAELVSAALLPLQQALFGLEAGPTGSLIQPAPQRNHNLRTPTEIFDTYSDAELRQLLAAQPSSKLEQLKAAIEAAQLDGPLASQNQLSRGPPSTQMGPPERPNVIEDANQTSQDTTLVPEEPSSKRQKLDDTFAGTALHDEEIAHGLEFTATDREEDLLREARDETPKSGLNPEPASPSSSNKRKRSNSPAEQEPLANVDNDQQEAPRIAILSTQASKKRVAPSFLGPNSAQRTADYEKAKAEDLALRGASSDQTAVSTSVIQDASEVEIGIELAQASSQHSHIEPDSTPIQEDGDDSHDISQEVEASHDRAEEQVVGALARSEHSQMNQQHPTRQQVHLNNLSTIVTGDKENRPSSSGTNQRQELVSKKIARSFYLPKTKLHVDDIFYEGTAVGEDLTNPEASTEIMMLPCNVPPSHRTYVHRCMKSFLRYKPQEFENATEQFTVVRPYRDSLLDASVTVLRPEPSCTVFYTDDEGEVHAERGLVPAIKELEKRERAERASRRMSSRLYGWPGPASGKDLPFETTYRGLMKPKSVRKGQGDAKFFAGSFEALDPDEYYDKLAEKYEVAPEKDKLLAVYGESDSEDDYDEQTWKEICQEAGEEAMKTVRQLRKQTQKSILPEEINRVIDDALAVFKSRWESKKLPKLQRKAWYLWTKARKEGSKNEQILLEQRDLDHDSNRLEEWRKDFMSQSWSSKSELRRVCGALEHTVFGINKTRWMISTLQAKTAPAKPDKNSSLRERKQQSTSDEEGEAINSDSEGEDLDDSEEDLSDFVVSDEEDLPDADVEDEQDQEQQAGILAHPSPDRSSPEYSTSPVADPDTPSKSLQASIEAPRASGRRRLADDIFSSPPNDMSTPIKIRMSTPSRSKDTSDLFEDHIDLTMTSPSVIDLVTPEKSEVDAKLKKSQVYKKSRSTPTLKLRNPDSPFRNSRSDTPVLGNNTMPDLDNLPPFDDPAAINRYSHAVWTKLLDADRLLIKVFFNMAPAPRAKLFRYIATHGFSEKSQNKFLTRMKKVVNAMNTGMSSVASMEQDDFDIFTRFIELFHIFIKGHNGVYEPLSPFPSKEERLKMLVNVLDGAEKFFFSFWKLCSKMEEFFSSYQQTSAPTTPSQPPRHEKIKELLYSSEIEEDDDLPRSSVKRRRDTTMSTSEALESEVSSRLKRKKKVHEDVSARDRREADKARQSQQEERRKNLQERLVRSGRTEDLDLARLVINATDDQDSSIRVHSHIAGSIKPHQIEGVRFLWNQIVTVGEEESMQGCLLAHTMGLGKTMQTITLLVAIAEAASSIKESISSQIPKSLQVSKTLILCPPSVLDNWLDEILTWAPQDILGEIRKVDTSIQMPERLQVIADWYEDGGILLMGYRMHSLIMENKKKTIEAEDHEMVKRHLTEGPNIVVADEAHMLKNSEAGVTKAAQEFRTKSRIALTGSPLANKLEEYYAMINFVAPGYLGPSTEFKYKYVDPIELGLYEDSSNSERRRSLKMLKVLNEDLAAKINRADMSVLKHDLPPKKEFVITVPLTELQKKAYTLYVRSMLQGNAYSTTKSGDIAQTTIWHWLAILSLLCNHPACFKAKLLERKEDARKTLISVNGNSDLGDGIEADAVDVNAPLWKVGVSANLIAEEMGLFEKEVPEIDSIDLSYKVTIMCQILDAAKAAGDKTLVFSESIPTLDYLTNLCKKQGRNYARLDGKTKMGRRQQMTKDFNQGATDVYLISTGAGGLGLNLQGANRVIIFDFKFNPTKEEQAVGRAYRIGQKKTTYVYRFVTGGTFETSIHNKTVFKMQLASRVIDKRTPVAYAKKSLGDYLYEPKDVPQLDLSEFQGMDPEVLDKILATQGQMSTIRGIVQTDTFERDDNDKLTAEEEKEVKLLQLEAKLRRSDPNKYQEMQRKQNDVKLRRSDPGRYQDVQRPQSETNLRRSNPNNYQRQRQSPAPQVAPYLGTVAGPSISYAYASPYQNQAHRQSNVSANQDHTFGPNSKTSAQGNGTSLVNKETRIIPPLTQVPKVATPIGNSTVTAPGQAPTQTEAQVDAQSLPPASNTTSVVSASGRNSTLKKLVRTDAPGGPSSPILGGSTQREKSQSSPSPVPGVSGRPVHKVTEKKPMVSMQHFLLAAIESIENYPLSHQEAYTKANEIQKFIHAKLAGLRDRMILKRAAYDALKNDPQSCRQIVTSELSVEDFIRPLMSFLDQPAPSSSSSNGQIENEQVCVPDSSSLSPELQHSSSTAEVLKSQIEVNKDSASTITGPQSPSNVQIPNQASSSSHETRIQYPSELDFDSWETSALRTYLKGHLGGVKGTREDLLALCKDWEQGELTERAQQNHHSKQVSVDAGARSPISEPLPAKDSLYRQMIKKFIGDP</sequence>
<feature type="compositionally biased region" description="Basic and acidic residues" evidence="9">
    <location>
        <begin position="885"/>
        <end position="897"/>
    </location>
</feature>
<comment type="similarity">
    <text evidence="2">Belongs to the SNF2/RAD54 helicase family.</text>
</comment>
<dbReference type="InterPro" id="IPR044574">
    <property type="entry name" value="ARIP4-like"/>
</dbReference>
<dbReference type="GO" id="GO:0005524">
    <property type="term" value="F:ATP binding"/>
    <property type="evidence" value="ECO:0007669"/>
    <property type="project" value="UniProtKB-KW"/>
</dbReference>
<evidence type="ECO:0000256" key="9">
    <source>
        <dbReference type="SAM" id="MobiDB-lite"/>
    </source>
</evidence>
<dbReference type="Gene3D" id="3.40.50.300">
    <property type="entry name" value="P-loop containing nucleotide triphosphate hydrolases"/>
    <property type="match status" value="1"/>
</dbReference>
<feature type="compositionally biased region" description="Polar residues" evidence="9">
    <location>
        <begin position="1296"/>
        <end position="1308"/>
    </location>
</feature>
<feature type="region of interest" description="Disordered" evidence="9">
    <location>
        <begin position="1056"/>
        <end position="1092"/>
    </location>
</feature>
<dbReference type="GO" id="GO:0003677">
    <property type="term" value="F:DNA binding"/>
    <property type="evidence" value="ECO:0007669"/>
    <property type="project" value="UniProtKB-KW"/>
</dbReference>
<feature type="compositionally biased region" description="Low complexity" evidence="9">
    <location>
        <begin position="2209"/>
        <end position="2220"/>
    </location>
</feature>
<feature type="region of interest" description="Disordered" evidence="9">
    <location>
        <begin position="2461"/>
        <end position="2487"/>
    </location>
</feature>
<feature type="region of interest" description="Disordered" evidence="9">
    <location>
        <begin position="2108"/>
        <end position="2134"/>
    </location>
</feature>
<feature type="compositionally biased region" description="Low complexity" evidence="9">
    <location>
        <begin position="2228"/>
        <end position="2239"/>
    </location>
</feature>
<feature type="region of interest" description="Disordered" evidence="9">
    <location>
        <begin position="1279"/>
        <end position="1347"/>
    </location>
</feature>
<evidence type="ECO:0000259" key="11">
    <source>
        <dbReference type="PROSITE" id="PS51194"/>
    </source>
</evidence>
<dbReference type="CDD" id="cd18007">
    <property type="entry name" value="DEXHc_ATRX-like"/>
    <property type="match status" value="1"/>
</dbReference>
<dbReference type="KEGG" id="psco:LY89DRAFT_737655"/>
<dbReference type="SMART" id="SM00490">
    <property type="entry name" value="HELICc"/>
    <property type="match status" value="1"/>
</dbReference>
<dbReference type="OrthoDB" id="2020972at2759"/>
<feature type="region of interest" description="Disordered" evidence="9">
    <location>
        <begin position="430"/>
        <end position="463"/>
    </location>
</feature>
<dbReference type="GeneID" id="28830007"/>
<comment type="subcellular location">
    <subcellularLocation>
        <location evidence="1">Nucleus</location>
    </subcellularLocation>
</comment>
<evidence type="ECO:0000256" key="7">
    <source>
        <dbReference type="ARBA" id="ARBA00023125"/>
    </source>
</evidence>
<feature type="compositionally biased region" description="Polar residues" evidence="9">
    <location>
        <begin position="235"/>
        <end position="249"/>
    </location>
</feature>
<feature type="region of interest" description="Disordered" evidence="9">
    <location>
        <begin position="2337"/>
        <end position="2412"/>
    </location>
</feature>
<keyword evidence="8" id="KW-0539">Nucleus</keyword>
<feature type="compositionally biased region" description="Basic and acidic residues" evidence="9">
    <location>
        <begin position="1317"/>
        <end position="1347"/>
    </location>
</feature>
<keyword evidence="5" id="KW-0347">Helicase</keyword>
<reference evidence="12 13" key="1">
    <citation type="submission" date="2015-10" db="EMBL/GenBank/DDBJ databases">
        <title>Full genome of DAOMC 229536 Phialocephala scopiformis, a fungal endophyte of spruce producing the potent anti-insectan compound rugulosin.</title>
        <authorList>
            <consortium name="DOE Joint Genome Institute"/>
            <person name="Walker A.K."/>
            <person name="Frasz S.L."/>
            <person name="Seifert K.A."/>
            <person name="Miller J.D."/>
            <person name="Mondo S.J."/>
            <person name="Labutti K."/>
            <person name="Lipzen A."/>
            <person name="Dockter R."/>
            <person name="Kennedy M."/>
            <person name="Grigoriev I.V."/>
            <person name="Spatafora J.W."/>
        </authorList>
    </citation>
    <scope>NUCLEOTIDE SEQUENCE [LARGE SCALE GENOMIC DNA]</scope>
    <source>
        <strain evidence="12 13">CBS 120377</strain>
    </source>
</reference>
<organism evidence="12 13">
    <name type="scientific">Mollisia scopiformis</name>
    <name type="common">Conifer needle endophyte fungus</name>
    <name type="synonym">Phialocephala scopiformis</name>
    <dbReference type="NCBI Taxonomy" id="149040"/>
    <lineage>
        <taxon>Eukaryota</taxon>
        <taxon>Fungi</taxon>
        <taxon>Dikarya</taxon>
        <taxon>Ascomycota</taxon>
        <taxon>Pezizomycotina</taxon>
        <taxon>Leotiomycetes</taxon>
        <taxon>Helotiales</taxon>
        <taxon>Mollisiaceae</taxon>
        <taxon>Mollisia</taxon>
    </lineage>
</organism>
<keyword evidence="3" id="KW-0547">Nucleotide-binding</keyword>
<feature type="compositionally biased region" description="Polar residues" evidence="9">
    <location>
        <begin position="2157"/>
        <end position="2200"/>
    </location>
</feature>
<evidence type="ECO:0000256" key="6">
    <source>
        <dbReference type="ARBA" id="ARBA00022840"/>
    </source>
</evidence>
<feature type="compositionally biased region" description="Polar residues" evidence="9">
    <location>
        <begin position="2338"/>
        <end position="2350"/>
    </location>
</feature>
<feature type="compositionally biased region" description="Low complexity" evidence="9">
    <location>
        <begin position="2358"/>
        <end position="2370"/>
    </location>
</feature>
<feature type="compositionally biased region" description="Polar residues" evidence="9">
    <location>
        <begin position="1080"/>
        <end position="1092"/>
    </location>
</feature>
<dbReference type="GO" id="GO:0005634">
    <property type="term" value="C:nucleus"/>
    <property type="evidence" value="ECO:0007669"/>
    <property type="project" value="UniProtKB-SubCell"/>
</dbReference>
<evidence type="ECO:0000259" key="10">
    <source>
        <dbReference type="PROSITE" id="PS51192"/>
    </source>
</evidence>
<evidence type="ECO:0000256" key="4">
    <source>
        <dbReference type="ARBA" id="ARBA00022801"/>
    </source>
</evidence>
<evidence type="ECO:0000256" key="1">
    <source>
        <dbReference type="ARBA" id="ARBA00004123"/>
    </source>
</evidence>
<evidence type="ECO:0000313" key="12">
    <source>
        <dbReference type="EMBL" id="KUJ12737.1"/>
    </source>
</evidence>
<keyword evidence="4" id="KW-0378">Hydrolase</keyword>
<evidence type="ECO:0000256" key="3">
    <source>
        <dbReference type="ARBA" id="ARBA00022741"/>
    </source>
</evidence>
<dbReference type="Proteomes" id="UP000070700">
    <property type="component" value="Unassembled WGS sequence"/>
</dbReference>
<feature type="compositionally biased region" description="Basic residues" evidence="9">
    <location>
        <begin position="1057"/>
        <end position="1066"/>
    </location>
</feature>
<dbReference type="InterPro" id="IPR001650">
    <property type="entry name" value="Helicase_C-like"/>
</dbReference>
<gene>
    <name evidence="12" type="ORF">LY89DRAFT_737655</name>
</gene>
<dbReference type="CDD" id="cd18793">
    <property type="entry name" value="SF2_C_SNF"/>
    <property type="match status" value="1"/>
</dbReference>
<feature type="region of interest" description="Disordered" evidence="9">
    <location>
        <begin position="235"/>
        <end position="282"/>
    </location>
</feature>
<keyword evidence="6" id="KW-0067">ATP-binding</keyword>
<dbReference type="InterPro" id="IPR056026">
    <property type="entry name" value="DUF7607"/>
</dbReference>
<feature type="compositionally biased region" description="Basic and acidic residues" evidence="9">
    <location>
        <begin position="2026"/>
        <end position="2051"/>
    </location>
</feature>
<dbReference type="GO" id="GO:0016887">
    <property type="term" value="F:ATP hydrolysis activity"/>
    <property type="evidence" value="ECO:0007669"/>
    <property type="project" value="InterPro"/>
</dbReference>
<feature type="compositionally biased region" description="Polar residues" evidence="9">
    <location>
        <begin position="2384"/>
        <end position="2408"/>
    </location>
</feature>